<dbReference type="GO" id="GO:0016627">
    <property type="term" value="F:oxidoreductase activity, acting on the CH-CH group of donors"/>
    <property type="evidence" value="ECO:0007669"/>
    <property type="project" value="InterPro"/>
</dbReference>
<accession>M6GFR3</accession>
<proteinExistence type="predicted"/>
<comment type="caution">
    <text evidence="1">The sequence shown here is derived from an EMBL/GenBank/DDBJ whole genome shotgun (WGS) entry which is preliminary data.</text>
</comment>
<dbReference type="Proteomes" id="UP000012128">
    <property type="component" value="Unassembled WGS sequence"/>
</dbReference>
<dbReference type="AlphaFoldDB" id="M6GFR3"/>
<sequence length="88" mass="10544">MFVDAYCRLFSMKLFAARAKDYMRSASATDRRYLLFNPMVKMKVTMQGEEVINLLWDVIAAKGFEKICILKWRPRIFEDFQNWKVLHT</sequence>
<dbReference type="EMBL" id="AFLW02000038">
    <property type="protein sequence ID" value="EMM83828.1"/>
    <property type="molecule type" value="Genomic_DNA"/>
</dbReference>
<dbReference type="InterPro" id="IPR036250">
    <property type="entry name" value="AcylCo_DH-like_C"/>
</dbReference>
<evidence type="ECO:0000313" key="1">
    <source>
        <dbReference type="EMBL" id="EMM83828.1"/>
    </source>
</evidence>
<dbReference type="SUPFAM" id="SSF47203">
    <property type="entry name" value="Acyl-CoA dehydrogenase C-terminal domain-like"/>
    <property type="match status" value="1"/>
</dbReference>
<reference evidence="1 2" key="1">
    <citation type="submission" date="2013-01" db="EMBL/GenBank/DDBJ databases">
        <authorList>
            <person name="Harkins D.M."/>
            <person name="Durkin A.S."/>
            <person name="Brinkac L.M."/>
            <person name="Haft D.H."/>
            <person name="Selengut J.D."/>
            <person name="Sanka R."/>
            <person name="DePew J."/>
            <person name="Purushe J."/>
            <person name="Hospenthal D.R."/>
            <person name="Murray C.K."/>
            <person name="Pimentel G."/>
            <person name="Wasfy M."/>
            <person name="Parker T."/>
            <person name="Miller R.S."/>
            <person name="Vinetz J.M."/>
            <person name="Sutton G.G."/>
            <person name="Nierman W.C."/>
            <person name="Fouts D.E."/>
        </authorList>
    </citation>
    <scope>NUCLEOTIDE SEQUENCE [LARGE SCALE GENOMIC DNA]</scope>
    <source>
        <strain evidence="1 2">2006001854</strain>
    </source>
</reference>
<evidence type="ECO:0000313" key="2">
    <source>
        <dbReference type="Proteomes" id="UP000012128"/>
    </source>
</evidence>
<name>M6GFR3_LEPIR</name>
<protein>
    <submittedName>
        <fullName evidence="1">Uncharacterized protein</fullName>
    </submittedName>
</protein>
<organism evidence="1 2">
    <name type="scientific">Leptospira interrogans str. 2006001854</name>
    <dbReference type="NCBI Taxonomy" id="1001590"/>
    <lineage>
        <taxon>Bacteria</taxon>
        <taxon>Pseudomonadati</taxon>
        <taxon>Spirochaetota</taxon>
        <taxon>Spirochaetia</taxon>
        <taxon>Leptospirales</taxon>
        <taxon>Leptospiraceae</taxon>
        <taxon>Leptospira</taxon>
    </lineage>
</organism>
<gene>
    <name evidence="1" type="ORF">LEP1GSC037_0847</name>
</gene>